<feature type="transmembrane region" description="Helical" evidence="7">
    <location>
        <begin position="278"/>
        <end position="298"/>
    </location>
</feature>
<dbReference type="InterPro" id="IPR003838">
    <property type="entry name" value="ABC3_permease_C"/>
</dbReference>
<evidence type="ECO:0000313" key="10">
    <source>
        <dbReference type="EMBL" id="MDC7788200.1"/>
    </source>
</evidence>
<evidence type="ECO:0000256" key="7">
    <source>
        <dbReference type="SAM" id="Phobius"/>
    </source>
</evidence>
<dbReference type="PANTHER" id="PTHR30489:SF0">
    <property type="entry name" value="LIPOPROTEIN-RELEASING SYSTEM TRANSMEMBRANE PROTEIN LOLE"/>
    <property type="match status" value="1"/>
</dbReference>
<dbReference type="Pfam" id="PF12704">
    <property type="entry name" value="MacB_PCD"/>
    <property type="match status" value="1"/>
</dbReference>
<gene>
    <name evidence="10" type="ORF">PQJ73_21125</name>
</gene>
<evidence type="ECO:0000256" key="6">
    <source>
        <dbReference type="ARBA" id="ARBA00023136"/>
    </source>
</evidence>
<evidence type="ECO:0000259" key="9">
    <source>
        <dbReference type="Pfam" id="PF12704"/>
    </source>
</evidence>
<feature type="domain" description="ABC3 transporter permease C-terminal" evidence="8">
    <location>
        <begin position="281"/>
        <end position="404"/>
    </location>
</feature>
<accession>A0ABT5JET1</accession>
<evidence type="ECO:0000256" key="2">
    <source>
        <dbReference type="ARBA" id="ARBA00005236"/>
    </source>
</evidence>
<keyword evidence="6 7" id="KW-0472">Membrane</keyword>
<keyword evidence="5 7" id="KW-1133">Transmembrane helix</keyword>
<reference evidence="10" key="2">
    <citation type="submission" date="2023-02" db="EMBL/GenBank/DDBJ databases">
        <authorList>
            <person name="Rayyan A."/>
            <person name="Meyer T."/>
            <person name="Kyndt J.A."/>
        </authorList>
    </citation>
    <scope>NUCLEOTIDE SEQUENCE</scope>
    <source>
        <strain evidence="10">DSM 9987</strain>
    </source>
</reference>
<proteinExistence type="inferred from homology"/>
<dbReference type="Proteomes" id="UP001165652">
    <property type="component" value="Unassembled WGS sequence"/>
</dbReference>
<keyword evidence="4 7" id="KW-0812">Transmembrane</keyword>
<dbReference type="InterPro" id="IPR025857">
    <property type="entry name" value="MacB_PCD"/>
</dbReference>
<protein>
    <submittedName>
        <fullName evidence="10">ABC transporter permease</fullName>
    </submittedName>
</protein>
<keyword evidence="11" id="KW-1185">Reference proteome</keyword>
<evidence type="ECO:0000256" key="3">
    <source>
        <dbReference type="ARBA" id="ARBA00022475"/>
    </source>
</evidence>
<comment type="subcellular location">
    <subcellularLocation>
        <location evidence="1">Cell membrane</location>
        <topology evidence="1">Multi-pass membrane protein</topology>
    </subcellularLocation>
</comment>
<dbReference type="InterPro" id="IPR051447">
    <property type="entry name" value="Lipoprotein-release_system"/>
</dbReference>
<evidence type="ECO:0000256" key="1">
    <source>
        <dbReference type="ARBA" id="ARBA00004651"/>
    </source>
</evidence>
<reference evidence="10" key="1">
    <citation type="journal article" date="2023" name="Microbiol Resour">
        <title>Genome Sequences of Rhodoplanes serenus and Two Thermotolerant Strains, Rhodoplanes tepidamans and 'Rhodoplanes cryptolactis,' Further Refine the Genus.</title>
        <authorList>
            <person name="Rayyan A.A."/>
            <person name="Kyndt J.A."/>
        </authorList>
    </citation>
    <scope>NUCLEOTIDE SEQUENCE</scope>
    <source>
        <strain evidence="10">DSM 9987</strain>
    </source>
</reference>
<feature type="domain" description="MacB-like periplasmic core" evidence="9">
    <location>
        <begin position="19"/>
        <end position="247"/>
    </location>
</feature>
<name>A0ABT5JET1_RHOTP</name>
<dbReference type="Pfam" id="PF02687">
    <property type="entry name" value="FtsX"/>
    <property type="match status" value="1"/>
</dbReference>
<feature type="transmembrane region" description="Helical" evidence="7">
    <location>
        <begin position="375"/>
        <end position="394"/>
    </location>
</feature>
<sequence>MSLVLEIATTHVRARARQSLVAVLGVATGVGFAIMMSALMQGSQVDFVQALVNALPHITLSDDRPAPTVQPAERLYASAEIHGLIPHRRRKGIKNPLATMAALEGWMPGAIAPAVNTQVIMSYSGRDVSATVVGVDPAREPQVSNLAVKMRQGTIRSLYRATNGVLLGSRLARKIGARVGSNVSLTPPNNVRMNAEVVGIFHLGVRTADEGTIYTLAKTAQILADQIGLVNEMRFKLADPMIARDVAGRITAETGYLAVSWDEAHEELLSAFRLRENITVLMIGAILLVASFGTYNIVSTITHEKARDIAIMKSLGLRERTVRRIFVLEALMIGAAGAALGSLLGFALCLFLGSLEFEFSAFTDMTRMPILYSPAHYVTATAVALVSSGVAGFLPARKAARQHPVAIIRGAT</sequence>
<feature type="transmembrane region" description="Helical" evidence="7">
    <location>
        <begin position="20"/>
        <end position="40"/>
    </location>
</feature>
<evidence type="ECO:0000256" key="4">
    <source>
        <dbReference type="ARBA" id="ARBA00022692"/>
    </source>
</evidence>
<evidence type="ECO:0000256" key="5">
    <source>
        <dbReference type="ARBA" id="ARBA00022989"/>
    </source>
</evidence>
<keyword evidence="3" id="KW-1003">Cell membrane</keyword>
<feature type="transmembrane region" description="Helical" evidence="7">
    <location>
        <begin position="326"/>
        <end position="355"/>
    </location>
</feature>
<evidence type="ECO:0000313" key="11">
    <source>
        <dbReference type="Proteomes" id="UP001165652"/>
    </source>
</evidence>
<comment type="similarity">
    <text evidence="2">Belongs to the ABC-4 integral membrane protein family. LolC/E subfamily.</text>
</comment>
<organism evidence="10 11">
    <name type="scientific">Rhodoplanes tepidamans</name>
    <name type="common">Rhodoplanes cryptolactis</name>
    <dbReference type="NCBI Taxonomy" id="200616"/>
    <lineage>
        <taxon>Bacteria</taxon>
        <taxon>Pseudomonadati</taxon>
        <taxon>Pseudomonadota</taxon>
        <taxon>Alphaproteobacteria</taxon>
        <taxon>Hyphomicrobiales</taxon>
        <taxon>Nitrobacteraceae</taxon>
        <taxon>Rhodoplanes</taxon>
    </lineage>
</organism>
<dbReference type="PANTHER" id="PTHR30489">
    <property type="entry name" value="LIPOPROTEIN-RELEASING SYSTEM TRANSMEMBRANE PROTEIN LOLE"/>
    <property type="match status" value="1"/>
</dbReference>
<dbReference type="RefSeq" id="WP_272779038.1">
    <property type="nucleotide sequence ID" value="NZ_JAQQLI010000039.1"/>
</dbReference>
<comment type="caution">
    <text evidence="10">The sequence shown here is derived from an EMBL/GenBank/DDBJ whole genome shotgun (WGS) entry which is preliminary data.</text>
</comment>
<evidence type="ECO:0000259" key="8">
    <source>
        <dbReference type="Pfam" id="PF02687"/>
    </source>
</evidence>
<dbReference type="EMBL" id="JAQQLI010000039">
    <property type="protein sequence ID" value="MDC7788200.1"/>
    <property type="molecule type" value="Genomic_DNA"/>
</dbReference>